<reference evidence="1 3" key="1">
    <citation type="submission" date="2021-11" db="EMBL/GenBank/DDBJ databases">
        <authorList>
            <person name="Islam A."/>
            <person name="Islam S."/>
            <person name="Flora M.S."/>
            <person name="Rahman M."/>
            <person name="Ziaur R.M."/>
            <person name="Epstein J.H."/>
            <person name="Hassan M."/>
            <person name="Klassen M."/>
            <person name="Woodard K."/>
            <person name="Webb A."/>
            <person name="Webby R.J."/>
            <person name="El Zowalaty M.E."/>
        </authorList>
    </citation>
    <scope>NUCLEOTIDE SEQUENCE [LARGE SCALE GENOMIC DNA]</scope>
    <source>
        <strain evidence="1">Pf1</strain>
    </source>
</reference>
<evidence type="ECO:0000313" key="2">
    <source>
        <dbReference type="EMBL" id="CAI5725221.1"/>
    </source>
</evidence>
<evidence type="ECO:0000313" key="1">
    <source>
        <dbReference type="EMBL" id="CAH0493264.1"/>
    </source>
</evidence>
<comment type="caution">
    <text evidence="2">The sequence shown here is derived from an EMBL/GenBank/DDBJ whole genome shotgun (WGS) entry which is preliminary data.</text>
</comment>
<proteinExistence type="predicted"/>
<reference evidence="2" key="2">
    <citation type="submission" date="2022-12" db="EMBL/GenBank/DDBJ databases">
        <authorList>
            <person name="Webb A."/>
        </authorList>
    </citation>
    <scope>NUCLEOTIDE SEQUENCE</scope>
    <source>
        <strain evidence="2">Pf2</strain>
    </source>
</reference>
<gene>
    <name evidence="1" type="ORF">PFR001_LOCUS8411</name>
    <name evidence="2" type="ORF">PFR002_LOCUS5069</name>
</gene>
<protein>
    <recommendedName>
        <fullName evidence="5">Ankyrin repeat protein</fullName>
    </recommendedName>
</protein>
<dbReference type="Gene3D" id="1.25.40.20">
    <property type="entry name" value="Ankyrin repeat-containing domain"/>
    <property type="match status" value="1"/>
</dbReference>
<dbReference type="Pfam" id="PF12796">
    <property type="entry name" value="Ank_2"/>
    <property type="match status" value="1"/>
</dbReference>
<dbReference type="Proteomes" id="UP001159659">
    <property type="component" value="Unassembled WGS sequence"/>
</dbReference>
<dbReference type="InterPro" id="IPR036770">
    <property type="entry name" value="Ankyrin_rpt-contain_sf"/>
</dbReference>
<evidence type="ECO:0000313" key="4">
    <source>
        <dbReference type="Proteomes" id="UP001159659"/>
    </source>
</evidence>
<evidence type="ECO:0000313" key="3">
    <source>
        <dbReference type="Proteomes" id="UP001157938"/>
    </source>
</evidence>
<keyword evidence="3" id="KW-1185">Reference proteome</keyword>
<dbReference type="EMBL" id="CANTFK010000760">
    <property type="protein sequence ID" value="CAI5725221.1"/>
    <property type="molecule type" value="Genomic_DNA"/>
</dbReference>
<sequence>MAKVSKLMRKLFHKDDKGDRGLQLRLRKAVTLRKVRQVVALLEAGASPIWMNDESHSSQRFRRHDWDPCPLNALLLACLHGGVETLGLLLDALFEEPQVIAHFSRAMYCLVIRHDHWKAFQRLQQGGVPLNLVSSRSSTGSSTSLASTQPMSATAMEGPNCKLPMPIFVAAEHGRHHFLRYLLDCYPHDWAYYTFEGHSLLSVATINGHYECVRVLLEREVATRKTLDDAVAIARRHRQAHVLVLLTSYLPEFVSDPEPVYKNSAELPPSNDGKDFTCQQLQWPNQVTGNRDRGSIAETVASEFDDDSRRSSLLAISSRINYDDQDMNRAEEMSSRVEIEREERQVSMTWLLDEREPVTDIQSRVDHYELSADGFGVPKSARGIAPSSSTSCTSSYQEDEAWYTVKSSDGSRQQDDDQLASDEEEVELSYESMFSVHEDKVNNMFDETPPLSEETHEKIAASRFSSIVRSDKSHKLISVRSRGFERKVLAAIEEHPAGETEA</sequence>
<name>A0AAV0TT33_9STRA</name>
<dbReference type="SUPFAM" id="SSF48403">
    <property type="entry name" value="Ankyrin repeat"/>
    <property type="match status" value="1"/>
</dbReference>
<dbReference type="AlphaFoldDB" id="A0AAV0TT33"/>
<dbReference type="EMBL" id="CAKLBC010001695">
    <property type="protein sequence ID" value="CAH0493264.1"/>
    <property type="molecule type" value="Genomic_DNA"/>
</dbReference>
<dbReference type="Proteomes" id="UP001157938">
    <property type="component" value="Unassembled WGS sequence"/>
</dbReference>
<organism evidence="2 4">
    <name type="scientific">Peronospora farinosa</name>
    <dbReference type="NCBI Taxonomy" id="134698"/>
    <lineage>
        <taxon>Eukaryota</taxon>
        <taxon>Sar</taxon>
        <taxon>Stramenopiles</taxon>
        <taxon>Oomycota</taxon>
        <taxon>Peronosporomycetes</taxon>
        <taxon>Peronosporales</taxon>
        <taxon>Peronosporaceae</taxon>
        <taxon>Peronospora</taxon>
    </lineage>
</organism>
<evidence type="ECO:0008006" key="5">
    <source>
        <dbReference type="Google" id="ProtNLM"/>
    </source>
</evidence>
<dbReference type="InterPro" id="IPR002110">
    <property type="entry name" value="Ankyrin_rpt"/>
</dbReference>
<accession>A0AAV0TT33</accession>